<dbReference type="PROSITE" id="PS50931">
    <property type="entry name" value="HTH_LYSR"/>
    <property type="match status" value="1"/>
</dbReference>
<feature type="domain" description="HTH lysR-type" evidence="7">
    <location>
        <begin position="2"/>
        <end position="59"/>
    </location>
</feature>
<dbReference type="RefSeq" id="WP_134761351.1">
    <property type="nucleotide sequence ID" value="NZ_SOZD01000002.1"/>
</dbReference>
<comment type="similarity">
    <text evidence="1">Belongs to the LysR transcriptional regulatory family.</text>
</comment>
<evidence type="ECO:0000256" key="2">
    <source>
        <dbReference type="ARBA" id="ARBA00023015"/>
    </source>
</evidence>
<dbReference type="Pfam" id="PF03466">
    <property type="entry name" value="LysR_substrate"/>
    <property type="match status" value="1"/>
</dbReference>
<gene>
    <name evidence="8" type="ORF">E3C22_07315</name>
</gene>
<keyword evidence="4" id="KW-0010">Activator</keyword>
<comment type="caution">
    <text evidence="8">The sequence shown here is derived from an EMBL/GenBank/DDBJ whole genome shotgun (WGS) entry which is preliminary data.</text>
</comment>
<feature type="compositionally biased region" description="Basic residues" evidence="6">
    <location>
        <begin position="310"/>
        <end position="326"/>
    </location>
</feature>
<evidence type="ECO:0000256" key="6">
    <source>
        <dbReference type="SAM" id="MobiDB-lite"/>
    </source>
</evidence>
<name>A0A4Y8RPD7_9HYPH</name>
<evidence type="ECO:0000256" key="4">
    <source>
        <dbReference type="ARBA" id="ARBA00023159"/>
    </source>
</evidence>
<dbReference type="OrthoDB" id="9775392at2"/>
<dbReference type="InterPro" id="IPR036388">
    <property type="entry name" value="WH-like_DNA-bd_sf"/>
</dbReference>
<dbReference type="SUPFAM" id="SSF46785">
    <property type="entry name" value="Winged helix' DNA-binding domain"/>
    <property type="match status" value="1"/>
</dbReference>
<keyword evidence="9" id="KW-1185">Reference proteome</keyword>
<dbReference type="AlphaFoldDB" id="A0A4Y8RPD7"/>
<dbReference type="InterPro" id="IPR036390">
    <property type="entry name" value="WH_DNA-bd_sf"/>
</dbReference>
<feature type="region of interest" description="Disordered" evidence="6">
    <location>
        <begin position="303"/>
        <end position="326"/>
    </location>
</feature>
<dbReference type="CDD" id="cd08411">
    <property type="entry name" value="PBP2_OxyR"/>
    <property type="match status" value="1"/>
</dbReference>
<dbReference type="PANTHER" id="PTHR30346">
    <property type="entry name" value="TRANSCRIPTIONAL DUAL REGULATOR HCAR-RELATED"/>
    <property type="match status" value="1"/>
</dbReference>
<evidence type="ECO:0000259" key="7">
    <source>
        <dbReference type="PROSITE" id="PS50931"/>
    </source>
</evidence>
<dbReference type="FunFam" id="1.10.10.10:FF:000001">
    <property type="entry name" value="LysR family transcriptional regulator"/>
    <property type="match status" value="1"/>
</dbReference>
<dbReference type="GO" id="GO:0003700">
    <property type="term" value="F:DNA-binding transcription factor activity"/>
    <property type="evidence" value="ECO:0007669"/>
    <property type="project" value="InterPro"/>
</dbReference>
<evidence type="ECO:0000313" key="9">
    <source>
        <dbReference type="Proteomes" id="UP000298179"/>
    </source>
</evidence>
<dbReference type="Gene3D" id="1.10.10.10">
    <property type="entry name" value="Winged helix-like DNA-binding domain superfamily/Winged helix DNA-binding domain"/>
    <property type="match status" value="1"/>
</dbReference>
<keyword evidence="5" id="KW-0804">Transcription</keyword>
<proteinExistence type="inferred from homology"/>
<evidence type="ECO:0000256" key="3">
    <source>
        <dbReference type="ARBA" id="ARBA00023125"/>
    </source>
</evidence>
<dbReference type="Pfam" id="PF00126">
    <property type="entry name" value="HTH_1"/>
    <property type="match status" value="1"/>
</dbReference>
<accession>A0A4Y8RPD7</accession>
<keyword evidence="2" id="KW-0805">Transcription regulation</keyword>
<evidence type="ECO:0000313" key="8">
    <source>
        <dbReference type="EMBL" id="TFF25181.1"/>
    </source>
</evidence>
<dbReference type="InterPro" id="IPR005119">
    <property type="entry name" value="LysR_subst-bd"/>
</dbReference>
<reference evidence="8 9" key="1">
    <citation type="submission" date="2019-03" db="EMBL/GenBank/DDBJ databases">
        <title>Jiella endophytica sp. nov., a novel endophytic bacterium isolated from root of Ficus microcarpa Linn. f.</title>
        <authorList>
            <person name="Tuo L."/>
        </authorList>
    </citation>
    <scope>NUCLEOTIDE SEQUENCE [LARGE SCALE GENOMIC DNA]</scope>
    <source>
        <strain evidence="8 9">CBS5Q-3</strain>
    </source>
</reference>
<protein>
    <submittedName>
        <fullName evidence="8">LysR family transcriptional regulator</fullName>
    </submittedName>
</protein>
<dbReference type="SUPFAM" id="SSF53850">
    <property type="entry name" value="Periplasmic binding protein-like II"/>
    <property type="match status" value="1"/>
</dbReference>
<organism evidence="8 9">
    <name type="scientific">Jiella endophytica</name>
    <dbReference type="NCBI Taxonomy" id="2558362"/>
    <lineage>
        <taxon>Bacteria</taxon>
        <taxon>Pseudomonadati</taxon>
        <taxon>Pseudomonadota</taxon>
        <taxon>Alphaproteobacteria</taxon>
        <taxon>Hyphomicrobiales</taxon>
        <taxon>Aurantimonadaceae</taxon>
        <taxon>Jiella</taxon>
    </lineage>
</organism>
<evidence type="ECO:0000256" key="5">
    <source>
        <dbReference type="ARBA" id="ARBA00023163"/>
    </source>
</evidence>
<dbReference type="GO" id="GO:0032993">
    <property type="term" value="C:protein-DNA complex"/>
    <property type="evidence" value="ECO:0007669"/>
    <property type="project" value="TreeGrafter"/>
</dbReference>
<evidence type="ECO:0000256" key="1">
    <source>
        <dbReference type="ARBA" id="ARBA00009437"/>
    </source>
</evidence>
<dbReference type="Proteomes" id="UP000298179">
    <property type="component" value="Unassembled WGS sequence"/>
</dbReference>
<sequence>MFTLRQIRYFQALAEARHFGRAAKRLNISQPALSGQIAQMEAEMQAALFRREPSGVYLTADGELVAERVRRILAEVRELESLAERSASLLGRRLRVGMIATVAPYLLPRLLPDLSAAFPGLECQVRESITERLLADLRSGEIDCAVVALPLPSEEMEAIETITLFEDPFLLAVPAGEAASLPNPVPPEALPRHRMILLEEGHCLRTQALDVCRTAGDHEFASLGATSLTTILRMVAGGLGATLIPAMAVSDEAPAEGIVVLPLARPVPSRRLVLAFRPTSVRRGDFETFADILCRSMRRIEGTHTEGTAKSRRNSRPSSHGRVKSD</sequence>
<dbReference type="GO" id="GO:0003677">
    <property type="term" value="F:DNA binding"/>
    <property type="evidence" value="ECO:0007669"/>
    <property type="project" value="UniProtKB-KW"/>
</dbReference>
<dbReference type="PRINTS" id="PR00039">
    <property type="entry name" value="HTHLYSR"/>
</dbReference>
<dbReference type="EMBL" id="SOZD01000002">
    <property type="protein sequence ID" value="TFF25181.1"/>
    <property type="molecule type" value="Genomic_DNA"/>
</dbReference>
<dbReference type="PANTHER" id="PTHR30346:SF26">
    <property type="entry name" value="HYDROGEN PEROXIDE-INDUCIBLE GENES ACTIVATOR"/>
    <property type="match status" value="1"/>
</dbReference>
<dbReference type="Gene3D" id="3.40.190.10">
    <property type="entry name" value="Periplasmic binding protein-like II"/>
    <property type="match status" value="2"/>
</dbReference>
<keyword evidence="3" id="KW-0238">DNA-binding</keyword>
<dbReference type="InterPro" id="IPR000847">
    <property type="entry name" value="LysR_HTH_N"/>
</dbReference>